<evidence type="ECO:0000259" key="1">
    <source>
        <dbReference type="Pfam" id="PF12697"/>
    </source>
</evidence>
<gene>
    <name evidence="2" type="ORF">Mth01_54820</name>
</gene>
<name>A0A8J3RE97_9ACTN</name>
<comment type="caution">
    <text evidence="2">The sequence shown here is derived from an EMBL/GenBank/DDBJ whole genome shotgun (WGS) entry which is preliminary data.</text>
</comment>
<keyword evidence="3" id="KW-1185">Reference proteome</keyword>
<reference evidence="2" key="1">
    <citation type="submission" date="2021-01" db="EMBL/GenBank/DDBJ databases">
        <title>Whole genome shotgun sequence of Sphaerimonospora thailandensis NBRC 107569.</title>
        <authorList>
            <person name="Komaki H."/>
            <person name="Tamura T."/>
        </authorList>
    </citation>
    <scope>NUCLEOTIDE SEQUENCE</scope>
    <source>
        <strain evidence="2">NBRC 107569</strain>
    </source>
</reference>
<dbReference type="Pfam" id="PF12697">
    <property type="entry name" value="Abhydrolase_6"/>
    <property type="match status" value="1"/>
</dbReference>
<dbReference type="PANTHER" id="PTHR43433:SF5">
    <property type="entry name" value="AB HYDROLASE-1 DOMAIN-CONTAINING PROTEIN"/>
    <property type="match status" value="1"/>
</dbReference>
<dbReference type="AlphaFoldDB" id="A0A8J3RE97"/>
<dbReference type="InterPro" id="IPR029058">
    <property type="entry name" value="AB_hydrolase_fold"/>
</dbReference>
<accession>A0A8J3RE97</accession>
<dbReference type="Gene3D" id="3.40.50.1820">
    <property type="entry name" value="alpha/beta hydrolase"/>
    <property type="match status" value="1"/>
</dbReference>
<evidence type="ECO:0000313" key="3">
    <source>
        <dbReference type="Proteomes" id="UP000610966"/>
    </source>
</evidence>
<dbReference type="EMBL" id="BOOG01000077">
    <property type="protein sequence ID" value="GIH73229.1"/>
    <property type="molecule type" value="Genomic_DNA"/>
</dbReference>
<proteinExistence type="predicted"/>
<protein>
    <submittedName>
        <fullName evidence="2">Alpha/beta hydrolase</fullName>
    </submittedName>
</protein>
<dbReference type="RefSeq" id="WP_204018865.1">
    <property type="nucleotide sequence ID" value="NZ_BOOG01000077.1"/>
</dbReference>
<dbReference type="InterPro" id="IPR050471">
    <property type="entry name" value="AB_hydrolase"/>
</dbReference>
<dbReference type="GO" id="GO:0016787">
    <property type="term" value="F:hydrolase activity"/>
    <property type="evidence" value="ECO:0007669"/>
    <property type="project" value="UniProtKB-KW"/>
</dbReference>
<dbReference type="SUPFAM" id="SSF53474">
    <property type="entry name" value="alpha/beta-Hydrolases"/>
    <property type="match status" value="1"/>
</dbReference>
<sequence>MTTNITTANITSKDGTTLAVDTAGQGAPVILVGGAFNDRSTVAALGAELAPAFTVVTYDRRGRGASDDSSEEYLVANEIDDLAAVIEHVGGRASVFGHSSGAVLVLEGVMRGLPIDRVAVYEPPYCADENQPKPPADVYARLKALVAAGDRDGAAELFLGELIGVPAEVIAGMKAGEEWPFLADKAPSLPYDVLVTTPWQLMPLERIAGISVPVLAVYGDQTAPGLAAATKMVAATVPGAELKVMPGEDHAVLQRPAALASILTKFFSAGTGRRSE</sequence>
<dbReference type="InterPro" id="IPR000073">
    <property type="entry name" value="AB_hydrolase_1"/>
</dbReference>
<dbReference type="PANTHER" id="PTHR43433">
    <property type="entry name" value="HYDROLASE, ALPHA/BETA FOLD FAMILY PROTEIN"/>
    <property type="match status" value="1"/>
</dbReference>
<organism evidence="2 3">
    <name type="scientific">Sphaerimonospora thailandensis</name>
    <dbReference type="NCBI Taxonomy" id="795644"/>
    <lineage>
        <taxon>Bacteria</taxon>
        <taxon>Bacillati</taxon>
        <taxon>Actinomycetota</taxon>
        <taxon>Actinomycetes</taxon>
        <taxon>Streptosporangiales</taxon>
        <taxon>Streptosporangiaceae</taxon>
        <taxon>Sphaerimonospora</taxon>
    </lineage>
</organism>
<dbReference type="Proteomes" id="UP000610966">
    <property type="component" value="Unassembled WGS sequence"/>
</dbReference>
<feature type="domain" description="AB hydrolase-1" evidence="1">
    <location>
        <begin position="29"/>
        <end position="261"/>
    </location>
</feature>
<keyword evidence="2" id="KW-0378">Hydrolase</keyword>
<evidence type="ECO:0000313" key="2">
    <source>
        <dbReference type="EMBL" id="GIH73229.1"/>
    </source>
</evidence>